<evidence type="ECO:0000256" key="1">
    <source>
        <dbReference type="SAM" id="Phobius"/>
    </source>
</evidence>
<keyword evidence="1" id="KW-0472">Membrane</keyword>
<accession>B4FKX5</accession>
<proteinExistence type="evidence at transcript level"/>
<reference evidence="2" key="1">
    <citation type="journal article" date="2009" name="PLoS Genet.">
        <title>Sequencing, mapping, and analysis of 27,455 maize full-length cDNAs.</title>
        <authorList>
            <person name="Soderlund C."/>
            <person name="Descour A."/>
            <person name="Kudrna D."/>
            <person name="Bomhoff M."/>
            <person name="Boyd L."/>
            <person name="Currie J."/>
            <person name="Angelova A."/>
            <person name="Collura K."/>
            <person name="Wissotski M."/>
            <person name="Ashley E."/>
            <person name="Morrow D."/>
            <person name="Fernandes J."/>
            <person name="Walbot V."/>
            <person name="Yu Y."/>
        </authorList>
    </citation>
    <scope>NUCLEOTIDE SEQUENCE</scope>
    <source>
        <strain evidence="2">B73</strain>
    </source>
</reference>
<evidence type="ECO:0000313" key="2">
    <source>
        <dbReference type="EMBL" id="ACF82768.1"/>
    </source>
</evidence>
<feature type="transmembrane region" description="Helical" evidence="1">
    <location>
        <begin position="12"/>
        <end position="37"/>
    </location>
</feature>
<organism evidence="2">
    <name type="scientific">Zea mays</name>
    <name type="common">Maize</name>
    <dbReference type="NCBI Taxonomy" id="4577"/>
    <lineage>
        <taxon>Eukaryota</taxon>
        <taxon>Viridiplantae</taxon>
        <taxon>Streptophyta</taxon>
        <taxon>Embryophyta</taxon>
        <taxon>Tracheophyta</taxon>
        <taxon>Spermatophyta</taxon>
        <taxon>Magnoliopsida</taxon>
        <taxon>Liliopsida</taxon>
        <taxon>Poales</taxon>
        <taxon>Poaceae</taxon>
        <taxon>PACMAD clade</taxon>
        <taxon>Panicoideae</taxon>
        <taxon>Andropogonodae</taxon>
        <taxon>Andropogoneae</taxon>
        <taxon>Tripsacinae</taxon>
        <taxon>Zea</taxon>
    </lineage>
</organism>
<keyword evidence="1" id="KW-0812">Transmembrane</keyword>
<dbReference type="EMBL" id="BT037763">
    <property type="protein sequence ID" value="ACF82768.1"/>
    <property type="molecule type" value="mRNA"/>
</dbReference>
<sequence length="77" mass="8757">MKEVRCDILKAFAIVGALAWQATIIKMLVLCAGWEIARGVFIPGFCHPFVSLCPAYDSSRRVSNEWSYSATQRYNWI</sequence>
<name>B4FKX5_MAIZE</name>
<keyword evidence="1" id="KW-1133">Transmembrane helix</keyword>
<protein>
    <submittedName>
        <fullName evidence="2">Uncharacterized protein</fullName>
    </submittedName>
</protein>
<dbReference type="AlphaFoldDB" id="B4FKX5"/>
<dbReference type="EMBL" id="BT060827">
    <property type="protein sequence ID" value="ACN25524.1"/>
    <property type="molecule type" value="mRNA"/>
</dbReference>
<dbReference type="HOGENOM" id="CLU_2641764_0_0_1"/>